<dbReference type="Gene3D" id="2.30.30.40">
    <property type="entry name" value="SH3 Domains"/>
    <property type="match status" value="1"/>
</dbReference>
<evidence type="ECO:0000256" key="2">
    <source>
        <dbReference type="PROSITE-ProRule" id="PRU00192"/>
    </source>
</evidence>
<evidence type="ECO:0000256" key="3">
    <source>
        <dbReference type="SAM" id="MobiDB-lite"/>
    </source>
</evidence>
<dbReference type="AlphaFoldDB" id="A0A1X2H1L1"/>
<accession>A0A1X2H1L1</accession>
<feature type="compositionally biased region" description="Low complexity" evidence="3">
    <location>
        <begin position="72"/>
        <end position="97"/>
    </location>
</feature>
<dbReference type="PROSITE" id="PS50002">
    <property type="entry name" value="SH3"/>
    <property type="match status" value="1"/>
</dbReference>
<dbReference type="Proteomes" id="UP000242180">
    <property type="component" value="Unassembled WGS sequence"/>
</dbReference>
<dbReference type="CDD" id="cd00174">
    <property type="entry name" value="SH3"/>
    <property type="match status" value="1"/>
</dbReference>
<dbReference type="InterPro" id="IPR001660">
    <property type="entry name" value="SAM"/>
</dbReference>
<evidence type="ECO:0008006" key="9">
    <source>
        <dbReference type="Google" id="ProtNLM"/>
    </source>
</evidence>
<dbReference type="STRING" id="13706.A0A1X2H1L1"/>
<evidence type="ECO:0000259" key="6">
    <source>
        <dbReference type="PROSITE" id="PS50105"/>
    </source>
</evidence>
<dbReference type="InParanoid" id="A0A1X2H1L1"/>
<feature type="compositionally biased region" description="Polar residues" evidence="3">
    <location>
        <begin position="309"/>
        <end position="340"/>
    </location>
</feature>
<name>A0A1X2H1L1_SYNRA</name>
<evidence type="ECO:0000313" key="7">
    <source>
        <dbReference type="EMBL" id="ORY91306.1"/>
    </source>
</evidence>
<dbReference type="SUPFAM" id="SSF50729">
    <property type="entry name" value="PH domain-like"/>
    <property type="match status" value="1"/>
</dbReference>
<dbReference type="FunFam" id="2.30.29.30:FF:000286">
    <property type="entry name" value="PH-protein kinase domain containing protein"/>
    <property type="match status" value="1"/>
</dbReference>
<dbReference type="InterPro" id="IPR011993">
    <property type="entry name" value="PH-like_dom_sf"/>
</dbReference>
<feature type="compositionally biased region" description="Polar residues" evidence="3">
    <location>
        <begin position="113"/>
        <end position="123"/>
    </location>
</feature>
<dbReference type="PROSITE" id="PS50105">
    <property type="entry name" value="SAM_DOMAIN"/>
    <property type="match status" value="1"/>
</dbReference>
<reference evidence="7 8" key="1">
    <citation type="submission" date="2016-07" db="EMBL/GenBank/DDBJ databases">
        <title>Pervasive Adenine N6-methylation of Active Genes in Fungi.</title>
        <authorList>
            <consortium name="DOE Joint Genome Institute"/>
            <person name="Mondo S.J."/>
            <person name="Dannebaum R.O."/>
            <person name="Kuo R.C."/>
            <person name="Labutti K."/>
            <person name="Haridas S."/>
            <person name="Kuo A."/>
            <person name="Salamov A."/>
            <person name="Ahrendt S.R."/>
            <person name="Lipzen A."/>
            <person name="Sullivan W."/>
            <person name="Andreopoulos W.B."/>
            <person name="Clum A."/>
            <person name="Lindquist E."/>
            <person name="Daum C."/>
            <person name="Ramamoorthy G.K."/>
            <person name="Gryganskyi A."/>
            <person name="Culley D."/>
            <person name="Magnuson J.K."/>
            <person name="James T.Y."/>
            <person name="O'Malley M.A."/>
            <person name="Stajich J.E."/>
            <person name="Spatafora J.W."/>
            <person name="Visel A."/>
            <person name="Grigoriev I.V."/>
        </authorList>
    </citation>
    <scope>NUCLEOTIDE SEQUENCE [LARGE SCALE GENOMIC DNA]</scope>
    <source>
        <strain evidence="7 8">NRRL 2496</strain>
    </source>
</reference>
<feature type="compositionally biased region" description="Polar residues" evidence="3">
    <location>
        <begin position="275"/>
        <end position="300"/>
    </location>
</feature>
<feature type="region of interest" description="Disordered" evidence="3">
    <location>
        <begin position="551"/>
        <end position="573"/>
    </location>
</feature>
<dbReference type="Pfam" id="PF07647">
    <property type="entry name" value="SAM_2"/>
    <property type="match status" value="1"/>
</dbReference>
<feature type="region of interest" description="Disordered" evidence="3">
    <location>
        <begin position="113"/>
        <end position="143"/>
    </location>
</feature>
<dbReference type="OrthoDB" id="73680at2759"/>
<feature type="compositionally biased region" description="Pro residues" evidence="3">
    <location>
        <begin position="126"/>
        <end position="139"/>
    </location>
</feature>
<evidence type="ECO:0000259" key="4">
    <source>
        <dbReference type="PROSITE" id="PS50002"/>
    </source>
</evidence>
<dbReference type="InterPro" id="IPR051566">
    <property type="entry name" value="CNKSR"/>
</dbReference>
<dbReference type="Gene3D" id="1.10.418.10">
    <property type="entry name" value="Calponin-like domain"/>
    <property type="match status" value="1"/>
</dbReference>
<dbReference type="PROSITE" id="PS50003">
    <property type="entry name" value="PH_DOMAIN"/>
    <property type="match status" value="1"/>
</dbReference>
<dbReference type="PANTHER" id="PTHR12844">
    <property type="entry name" value="CONNECTOR ENCHANCER OF KINASE SUPPRESSOR OF RAS"/>
    <property type="match status" value="1"/>
</dbReference>
<gene>
    <name evidence="7" type="ORF">BCR43DRAFT_498873</name>
</gene>
<proteinExistence type="predicted"/>
<comment type="caution">
    <text evidence="7">The sequence shown here is derived from an EMBL/GenBank/DDBJ whole genome shotgun (WGS) entry which is preliminary data.</text>
</comment>
<sequence>MTAAEPEIVYAIHNFVAENEDEIAFSLGDPIVVLEKDEKYQDGWWQGRNVHGRVGLFPMNYTTYVKPPTPSETPSTSTSTRSTPATTSSSVVTPPVSNAHTLEDQIDKAISQVSSTPTSSLVSQPAAPPPLGAPPPAPTSPDAWSIDEVADWLRSVGLENVVDIFIDQEITGDILLSLTIDSLKELGIAAYGRRYKVMAAIDKLKAANQSAPEPLLTNGKYASTTFTSPPSSPVDTDSLYQFPRKAPLPPQIHHNHPQSDGERIPPVRRGPVDSFLNQPASPKSFQQSPSISRSNTFQTVSSKLSSSSGGTYQSNLEPRTNTLSMPSSYRASKPPSQVSTDSERGRAPSIASSPPRELIHPKDGSHKHMLPVADPMASLTHQVDRSMSIASMEPTALSRSSTSFQAPEHEGWLHKQGDKYKTWNKRWFVLKGPNLFYFKGPKEVRMKGIIHLRGYRIVVDESIHAGKYSFKAQHETERTFYFYADTADTLRMWVKVLMKATITRDFTSPVMSSNHVATVPLDVARRMRPRPPSVIMYKTDELRPAMGQLQEHEEEAEEEPHFLRPLSDNTQTRESGVIVYGQEEEDDVPDKFMHAAPAPTLSTSLMLSDEEDEDLIDPHHKPQAVKSPPLEPAFVSDRRGSLCSEEHVSMPGTPNSQSQHRWPRSEYIKWINQYLPPGKQVIDLTGAFRHGDTLILLLENLSGKTVRRPPTQKGGSVSMLMLDSIVSAFKFMGREGVVVDGRYTIKDIFGGNESKIMDMLDAIKAWAEENQFEPGAPKEVDDWLKQTPKTTAHHRHSVSSD</sequence>
<dbReference type="Gene3D" id="1.10.150.50">
    <property type="entry name" value="Transcription Factor, Ets-1"/>
    <property type="match status" value="1"/>
</dbReference>
<dbReference type="OMA" id="FGDGWWE"/>
<feature type="domain" description="SAM" evidence="6">
    <location>
        <begin position="144"/>
        <end position="207"/>
    </location>
</feature>
<dbReference type="InterPro" id="IPR013761">
    <property type="entry name" value="SAM/pointed_sf"/>
</dbReference>
<evidence type="ECO:0000259" key="5">
    <source>
        <dbReference type="PROSITE" id="PS50003"/>
    </source>
</evidence>
<dbReference type="SMART" id="SM00326">
    <property type="entry name" value="SH3"/>
    <property type="match status" value="1"/>
</dbReference>
<dbReference type="Pfam" id="PF00169">
    <property type="entry name" value="PH"/>
    <property type="match status" value="1"/>
</dbReference>
<dbReference type="SUPFAM" id="SSF47576">
    <property type="entry name" value="Calponin-homology domain, CH-domain"/>
    <property type="match status" value="1"/>
</dbReference>
<dbReference type="PANTHER" id="PTHR12844:SF42">
    <property type="entry name" value="CONNECTOR ENHANCER OF KSR PROTEIN CNK"/>
    <property type="match status" value="1"/>
</dbReference>
<dbReference type="InterPro" id="IPR001452">
    <property type="entry name" value="SH3_domain"/>
</dbReference>
<feature type="region of interest" description="Disordered" evidence="3">
    <location>
        <begin position="213"/>
        <end position="357"/>
    </location>
</feature>
<organism evidence="7 8">
    <name type="scientific">Syncephalastrum racemosum</name>
    <name type="common">Filamentous fungus</name>
    <dbReference type="NCBI Taxonomy" id="13706"/>
    <lineage>
        <taxon>Eukaryota</taxon>
        <taxon>Fungi</taxon>
        <taxon>Fungi incertae sedis</taxon>
        <taxon>Mucoromycota</taxon>
        <taxon>Mucoromycotina</taxon>
        <taxon>Mucoromycetes</taxon>
        <taxon>Mucorales</taxon>
        <taxon>Syncephalastraceae</taxon>
        <taxon>Syncephalastrum</taxon>
    </lineage>
</organism>
<feature type="domain" description="SH3" evidence="4">
    <location>
        <begin position="4"/>
        <end position="67"/>
    </location>
</feature>
<evidence type="ECO:0000256" key="1">
    <source>
        <dbReference type="ARBA" id="ARBA00022443"/>
    </source>
</evidence>
<feature type="domain" description="PH" evidence="5">
    <location>
        <begin position="406"/>
        <end position="502"/>
    </location>
</feature>
<feature type="compositionally biased region" description="Low complexity" evidence="3">
    <location>
        <begin position="223"/>
        <end position="238"/>
    </location>
</feature>
<dbReference type="SUPFAM" id="SSF50044">
    <property type="entry name" value="SH3-domain"/>
    <property type="match status" value="1"/>
</dbReference>
<feature type="region of interest" description="Disordered" evidence="3">
    <location>
        <begin position="65"/>
        <end position="98"/>
    </location>
</feature>
<evidence type="ECO:0000313" key="8">
    <source>
        <dbReference type="Proteomes" id="UP000242180"/>
    </source>
</evidence>
<dbReference type="Gene3D" id="2.30.29.30">
    <property type="entry name" value="Pleckstrin-homology domain (PH domain)/Phosphotyrosine-binding domain (PTB)"/>
    <property type="match status" value="1"/>
</dbReference>
<dbReference type="InterPro" id="IPR001849">
    <property type="entry name" value="PH_domain"/>
</dbReference>
<dbReference type="Pfam" id="PF14604">
    <property type="entry name" value="SH3_9"/>
    <property type="match status" value="1"/>
</dbReference>
<keyword evidence="8" id="KW-1185">Reference proteome</keyword>
<dbReference type="SMART" id="SM00454">
    <property type="entry name" value="SAM"/>
    <property type="match status" value="1"/>
</dbReference>
<protein>
    <recommendedName>
        <fullName evidence="9">Polar growth protein</fullName>
    </recommendedName>
</protein>
<dbReference type="SMART" id="SM00233">
    <property type="entry name" value="PH"/>
    <property type="match status" value="1"/>
</dbReference>
<dbReference type="FunCoup" id="A0A1X2H1L1">
    <property type="interactions" value="76"/>
</dbReference>
<dbReference type="CDD" id="cd09535">
    <property type="entry name" value="SAM_BOI-like_fungal"/>
    <property type="match status" value="1"/>
</dbReference>
<dbReference type="SUPFAM" id="SSF47769">
    <property type="entry name" value="SAM/Pointed domain"/>
    <property type="match status" value="1"/>
</dbReference>
<dbReference type="EMBL" id="MCGN01000011">
    <property type="protein sequence ID" value="ORY91306.1"/>
    <property type="molecule type" value="Genomic_DNA"/>
</dbReference>
<dbReference type="InterPro" id="IPR036872">
    <property type="entry name" value="CH_dom_sf"/>
</dbReference>
<keyword evidence="1 2" id="KW-0728">SH3 domain</keyword>
<dbReference type="InterPro" id="IPR036028">
    <property type="entry name" value="SH3-like_dom_sf"/>
</dbReference>